<feature type="non-terminal residue" evidence="4">
    <location>
        <position position="1"/>
    </location>
</feature>
<dbReference type="OMA" id="SCATPMG"/>
<accession>A0A1Y1I4N2</accession>
<dbReference type="InterPro" id="IPR054722">
    <property type="entry name" value="PolX-like_BBD"/>
</dbReference>
<sequence length="339" mass="36884">FQRSAFSVVEGVGADKCLVDSGSSQHLNGDKSLFEFLEMFGGSGREFTFGDKGNLWGEGSGSVELSCATPMGDGPVTLQNVMYVLGCGKPDLARKVKGIYVVDRAENAGSPKVVQKGPLSELEREGAAAGKDAPLGRGEPVLRRVFADFSKLSVVVPMKQKSEVAKVTEHVINRSELQSGKKLRSVRTDWGKEYVHKALKDVLRGQGDGAREDRPLHSRAERIGRAAQPAIEGEAEPEEIAEDIGLPTPAAQRYPARERHAPGEWYRANLEADTKAGEHPKGTGNIQNRRSRLVAKGYLQKQGIDFDEVYASVSKHTTLRALLAVVAERDLELHQLDVS</sequence>
<keyword evidence="5" id="KW-1185">Reference proteome</keyword>
<organism evidence="4 5">
    <name type="scientific">Klebsormidium nitens</name>
    <name type="common">Green alga</name>
    <name type="synonym">Ulothrix nitens</name>
    <dbReference type="NCBI Taxonomy" id="105231"/>
    <lineage>
        <taxon>Eukaryota</taxon>
        <taxon>Viridiplantae</taxon>
        <taxon>Streptophyta</taxon>
        <taxon>Klebsormidiophyceae</taxon>
        <taxon>Klebsormidiales</taxon>
        <taxon>Klebsormidiaceae</taxon>
        <taxon>Klebsormidium</taxon>
    </lineage>
</organism>
<gene>
    <name evidence="4" type="ORF">KFL_001870010</name>
</gene>
<feature type="compositionally biased region" description="Basic and acidic residues" evidence="1">
    <location>
        <begin position="206"/>
        <end position="224"/>
    </location>
</feature>
<feature type="domain" description="Retrovirus-related Pol polyprotein from transposon TNT 1-94-like beta-barrel" evidence="3">
    <location>
        <begin position="18"/>
        <end position="86"/>
    </location>
</feature>
<dbReference type="InterPro" id="IPR013103">
    <property type="entry name" value="RVT_2"/>
</dbReference>
<feature type="region of interest" description="Disordered" evidence="1">
    <location>
        <begin position="112"/>
        <end position="134"/>
    </location>
</feature>
<evidence type="ECO:0000259" key="3">
    <source>
        <dbReference type="Pfam" id="PF22936"/>
    </source>
</evidence>
<dbReference type="Proteomes" id="UP000054558">
    <property type="component" value="Unassembled WGS sequence"/>
</dbReference>
<evidence type="ECO:0000313" key="4">
    <source>
        <dbReference type="EMBL" id="GAQ84379.1"/>
    </source>
</evidence>
<evidence type="ECO:0000313" key="5">
    <source>
        <dbReference type="Proteomes" id="UP000054558"/>
    </source>
</evidence>
<name>A0A1Y1I4N2_KLENI</name>
<dbReference type="AlphaFoldDB" id="A0A1Y1I4N2"/>
<evidence type="ECO:0000259" key="2">
    <source>
        <dbReference type="Pfam" id="PF07727"/>
    </source>
</evidence>
<reference evidence="4 5" key="1">
    <citation type="journal article" date="2014" name="Nat. Commun.">
        <title>Klebsormidium flaccidum genome reveals primary factors for plant terrestrial adaptation.</title>
        <authorList>
            <person name="Hori K."/>
            <person name="Maruyama F."/>
            <person name="Fujisawa T."/>
            <person name="Togashi T."/>
            <person name="Yamamoto N."/>
            <person name="Seo M."/>
            <person name="Sato S."/>
            <person name="Yamada T."/>
            <person name="Mori H."/>
            <person name="Tajima N."/>
            <person name="Moriyama T."/>
            <person name="Ikeuchi M."/>
            <person name="Watanabe M."/>
            <person name="Wada H."/>
            <person name="Kobayashi K."/>
            <person name="Saito M."/>
            <person name="Masuda T."/>
            <person name="Sasaki-Sekimoto Y."/>
            <person name="Mashiguchi K."/>
            <person name="Awai K."/>
            <person name="Shimojima M."/>
            <person name="Masuda S."/>
            <person name="Iwai M."/>
            <person name="Nobusawa T."/>
            <person name="Narise T."/>
            <person name="Kondo S."/>
            <person name="Saito H."/>
            <person name="Sato R."/>
            <person name="Murakawa M."/>
            <person name="Ihara Y."/>
            <person name="Oshima-Yamada Y."/>
            <person name="Ohtaka K."/>
            <person name="Satoh M."/>
            <person name="Sonobe K."/>
            <person name="Ishii M."/>
            <person name="Ohtani R."/>
            <person name="Kanamori-Sato M."/>
            <person name="Honoki R."/>
            <person name="Miyazaki D."/>
            <person name="Mochizuki H."/>
            <person name="Umetsu J."/>
            <person name="Higashi K."/>
            <person name="Shibata D."/>
            <person name="Kamiya Y."/>
            <person name="Sato N."/>
            <person name="Nakamura Y."/>
            <person name="Tabata S."/>
            <person name="Ida S."/>
            <person name="Kurokawa K."/>
            <person name="Ohta H."/>
        </authorList>
    </citation>
    <scope>NUCLEOTIDE SEQUENCE [LARGE SCALE GENOMIC DNA]</scope>
    <source>
        <strain evidence="4 5">NIES-2285</strain>
    </source>
</reference>
<dbReference type="STRING" id="105231.A0A1Y1I4N2"/>
<feature type="region of interest" description="Disordered" evidence="1">
    <location>
        <begin position="206"/>
        <end position="249"/>
    </location>
</feature>
<feature type="compositionally biased region" description="Acidic residues" evidence="1">
    <location>
        <begin position="233"/>
        <end position="242"/>
    </location>
</feature>
<protein>
    <submittedName>
        <fullName evidence="4">Uncharacterized protein</fullName>
    </submittedName>
</protein>
<evidence type="ECO:0000256" key="1">
    <source>
        <dbReference type="SAM" id="MobiDB-lite"/>
    </source>
</evidence>
<dbReference type="OrthoDB" id="8069008at2759"/>
<proteinExistence type="predicted"/>
<feature type="domain" description="Reverse transcriptase Ty1/copia-type" evidence="2">
    <location>
        <begin position="289"/>
        <end position="339"/>
    </location>
</feature>
<dbReference type="EMBL" id="DF237136">
    <property type="protein sequence ID" value="GAQ84379.1"/>
    <property type="molecule type" value="Genomic_DNA"/>
</dbReference>
<dbReference type="Pfam" id="PF22936">
    <property type="entry name" value="Pol_BBD"/>
    <property type="match status" value="1"/>
</dbReference>
<dbReference type="Pfam" id="PF07727">
    <property type="entry name" value="RVT_2"/>
    <property type="match status" value="1"/>
</dbReference>